<evidence type="ECO:0008006" key="6">
    <source>
        <dbReference type="Google" id="ProtNLM"/>
    </source>
</evidence>
<protein>
    <recommendedName>
        <fullName evidence="6">Heterokaryon incompatibility domain-containing protein</fullName>
    </recommendedName>
</protein>
<evidence type="ECO:0000259" key="2">
    <source>
        <dbReference type="Pfam" id="PF06985"/>
    </source>
</evidence>
<keyword evidence="5" id="KW-1185">Reference proteome</keyword>
<feature type="domain" description="Redoxin" evidence="3">
    <location>
        <begin position="810"/>
        <end position="961"/>
    </location>
</feature>
<dbReference type="CDD" id="cd03017">
    <property type="entry name" value="PRX_BCP"/>
    <property type="match status" value="1"/>
</dbReference>
<comment type="caution">
    <text evidence="4">The sequence shown here is derived from an EMBL/GenBank/DDBJ whole genome shotgun (WGS) entry which is preliminary data.</text>
</comment>
<accession>A0A9W8N774</accession>
<dbReference type="EMBL" id="JANPWZ010002174">
    <property type="protein sequence ID" value="KAJ3560865.1"/>
    <property type="molecule type" value="Genomic_DNA"/>
</dbReference>
<dbReference type="Pfam" id="PF06985">
    <property type="entry name" value="HET"/>
    <property type="match status" value="1"/>
</dbReference>
<name>A0A9W8N774_9PEZI</name>
<dbReference type="AlphaFoldDB" id="A0A9W8N774"/>
<feature type="domain" description="Heterokaryon incompatibility" evidence="2">
    <location>
        <begin position="262"/>
        <end position="416"/>
    </location>
</feature>
<dbReference type="Gene3D" id="3.40.30.10">
    <property type="entry name" value="Glutaredoxin"/>
    <property type="match status" value="1"/>
</dbReference>
<dbReference type="VEuPathDB" id="FungiDB:F4678DRAFT_453396"/>
<dbReference type="InterPro" id="IPR010730">
    <property type="entry name" value="HET"/>
</dbReference>
<dbReference type="PANTHER" id="PTHR33112">
    <property type="entry name" value="DOMAIN PROTEIN, PUTATIVE-RELATED"/>
    <property type="match status" value="1"/>
</dbReference>
<proteinExistence type="inferred from homology"/>
<dbReference type="Proteomes" id="UP001148614">
    <property type="component" value="Unassembled WGS sequence"/>
</dbReference>
<evidence type="ECO:0000313" key="5">
    <source>
        <dbReference type="Proteomes" id="UP001148614"/>
    </source>
</evidence>
<dbReference type="PANTHER" id="PTHR33112:SF9">
    <property type="entry name" value="HETEROKARYON INCOMPATIBILITY DOMAIN-CONTAINING PROTEIN"/>
    <property type="match status" value="1"/>
</dbReference>
<dbReference type="SUPFAM" id="SSF52833">
    <property type="entry name" value="Thioredoxin-like"/>
    <property type="match status" value="1"/>
</dbReference>
<comment type="similarity">
    <text evidence="1">Belongs to the peroxiredoxin family. Prx5 subfamily.</text>
</comment>
<evidence type="ECO:0000313" key="4">
    <source>
        <dbReference type="EMBL" id="KAJ3560865.1"/>
    </source>
</evidence>
<sequence>MSPNILGDSSVKQWLEQRKEAAHRLKEALSKGEPQRWLDERKAFPSYTSSAPHSCKHCGKIVVELGDSSDVKWTSLDLPYNLPESVLVAREGCALYQMLVDCAFDSDLDEAKAAWRGEGDLSYSATFFPESLPMDSAHLLFTITAHLHDGSERKIDTVGLFIWALEGSPACVHVSTRPYELDYQSSRSTAWGRDCIEYCQLEHFACNWSHDGRGSKEFISTSSIPSRLLQLSSDGDENLHVQIIGRDMRHPINTHDVSHRGFAILSYCWGGSQPSQLTRKTITSASSYPAANLPKTIADAVWFTYKLGLEYLWIDSLCILQDDIEDKRREIPRMGKYYGDATVTICAASAETCSKGFLSNRLLTDDPFKYLFGPIQLSAKTKTGELGAIQIIKEPDYLNGHRQREPIVERGWTLQESLLSRRILVFSSDHLYFSCREANASCGGSEPVPRSRVMGMHESRVPGISTISSRQRISPALSTWDVVVEEYTQRQLGCFDDKLPAISAMAASLVSSAREERAQELRYCAGLMLDLQVDNKRWKGQLLWSVRQSASNIPEPSHYLSPSWSWASLQAPVLKGQSTFDDTGEADEIRLLDFGTQLEDASNPFGAVTGGFIKLWARTCLFSTIDRSSVNMLFTRDLVYSLSEEVEKRPSRYSLVVCPDTAEMEDIIASGGLDVLLVELITTRPRNRFSRFPCGLIVTQTEELAPETTCYKRIGIFEFMSAARSKSEDDEAVQKARAVFESGELRETGTRLWRTHAFLLTTILECPRGVTTIDSSDPVPDALMQDSQVPKTIPQPMDDGLASHLLGSVIPTNLTLVSTKQVPVKLGELPRLTILFCYPRTGAPGEAVKEEWNNTPGARGCTAEAGSYRDNFTSLKELGVDNIYGLSMQDTAYQKEVKGRLGLPYDILSDDKLEFVEAMKMPVFEWEGASLTKRCTLAIKSGKVVHVWYPVFPPDENPSEVAAWLKAIEQTG</sequence>
<gene>
    <name evidence="4" type="ORF">NPX13_g9158</name>
</gene>
<organism evidence="4 5">
    <name type="scientific">Xylaria arbuscula</name>
    <dbReference type="NCBI Taxonomy" id="114810"/>
    <lineage>
        <taxon>Eukaryota</taxon>
        <taxon>Fungi</taxon>
        <taxon>Dikarya</taxon>
        <taxon>Ascomycota</taxon>
        <taxon>Pezizomycotina</taxon>
        <taxon>Sordariomycetes</taxon>
        <taxon>Xylariomycetidae</taxon>
        <taxon>Xylariales</taxon>
        <taxon>Xylariaceae</taxon>
        <taxon>Xylaria</taxon>
    </lineage>
</organism>
<reference evidence="4" key="1">
    <citation type="submission" date="2022-07" db="EMBL/GenBank/DDBJ databases">
        <title>Genome Sequence of Xylaria arbuscula.</title>
        <authorList>
            <person name="Buettner E."/>
        </authorList>
    </citation>
    <scope>NUCLEOTIDE SEQUENCE</scope>
    <source>
        <strain evidence="4">VT107</strain>
    </source>
</reference>
<dbReference type="GO" id="GO:0016491">
    <property type="term" value="F:oxidoreductase activity"/>
    <property type="evidence" value="ECO:0007669"/>
    <property type="project" value="InterPro"/>
</dbReference>
<dbReference type="InterPro" id="IPR013740">
    <property type="entry name" value="Redoxin"/>
</dbReference>
<evidence type="ECO:0000259" key="3">
    <source>
        <dbReference type="Pfam" id="PF08534"/>
    </source>
</evidence>
<evidence type="ECO:0000256" key="1">
    <source>
        <dbReference type="ARBA" id="ARBA00010505"/>
    </source>
</evidence>
<dbReference type="Pfam" id="PF08534">
    <property type="entry name" value="Redoxin"/>
    <property type="match status" value="1"/>
</dbReference>
<dbReference type="InterPro" id="IPR036249">
    <property type="entry name" value="Thioredoxin-like_sf"/>
</dbReference>